<reference evidence="2 3" key="1">
    <citation type="submission" date="2020-06" db="EMBL/GenBank/DDBJ databases">
        <title>Novosphingobium sp. strain 502str22.</title>
        <authorList>
            <person name="Chen J."/>
            <person name="Zhu S."/>
            <person name="Yang J."/>
        </authorList>
    </citation>
    <scope>NUCLEOTIDE SEQUENCE [LARGE SCALE GENOMIC DNA]</scope>
    <source>
        <strain evidence="2 3">502str22</strain>
        <plasmid evidence="2 3">unnamed1</plasmid>
    </source>
</reference>
<dbReference type="InterPro" id="IPR016071">
    <property type="entry name" value="Staphylococal_nuclease_OB-fold"/>
</dbReference>
<gene>
    <name evidence="2" type="ORF">HT578_21785</name>
</gene>
<dbReference type="Pfam" id="PF00565">
    <property type="entry name" value="SNase"/>
    <property type="match status" value="1"/>
</dbReference>
<dbReference type="PROSITE" id="PS50830">
    <property type="entry name" value="TNASE_3"/>
    <property type="match status" value="1"/>
</dbReference>
<dbReference type="SUPFAM" id="SSF50199">
    <property type="entry name" value="Staphylococcal nuclease"/>
    <property type="match status" value="1"/>
</dbReference>
<organism evidence="2 3">
    <name type="scientific">Novosphingobium decolorationis</name>
    <dbReference type="NCBI Taxonomy" id="2698673"/>
    <lineage>
        <taxon>Bacteria</taxon>
        <taxon>Pseudomonadati</taxon>
        <taxon>Pseudomonadota</taxon>
        <taxon>Alphaproteobacteria</taxon>
        <taxon>Sphingomonadales</taxon>
        <taxon>Sphingomonadaceae</taxon>
        <taxon>Novosphingobium</taxon>
    </lineage>
</organism>
<protein>
    <submittedName>
        <fullName evidence="2">Thermonuclease family protein</fullName>
    </submittedName>
</protein>
<evidence type="ECO:0000313" key="3">
    <source>
        <dbReference type="Proteomes" id="UP000677126"/>
    </source>
</evidence>
<evidence type="ECO:0000259" key="1">
    <source>
        <dbReference type="PROSITE" id="PS50830"/>
    </source>
</evidence>
<keyword evidence="2" id="KW-0614">Plasmid</keyword>
<evidence type="ECO:0000313" key="2">
    <source>
        <dbReference type="EMBL" id="QVM86441.1"/>
    </source>
</evidence>
<keyword evidence="3" id="KW-1185">Reference proteome</keyword>
<sequence>MLLFILAAAAFSCSSPKIHDGDTLRCGRERIRIANIDAPELPGSPSCSRTKRSTHWCDYALGKASRDALIRFVGNAPITITRLGTDRYGRTLARVSVRGQDVGEFLISQGLARAWR</sequence>
<name>A0ABX8EEU9_9SPHN</name>
<dbReference type="Gene3D" id="2.40.50.90">
    <property type="match status" value="1"/>
</dbReference>
<accession>A0ABX8EEU9</accession>
<dbReference type="EMBL" id="CP054857">
    <property type="protein sequence ID" value="QVM86441.1"/>
    <property type="molecule type" value="Genomic_DNA"/>
</dbReference>
<proteinExistence type="predicted"/>
<dbReference type="Proteomes" id="UP000677126">
    <property type="component" value="Plasmid unnamed1"/>
</dbReference>
<feature type="domain" description="TNase-like" evidence="1">
    <location>
        <begin position="17"/>
        <end position="116"/>
    </location>
</feature>
<dbReference type="RefSeq" id="WP_213504595.1">
    <property type="nucleotide sequence ID" value="NZ_CP054857.1"/>
</dbReference>
<dbReference type="SMART" id="SM00318">
    <property type="entry name" value="SNc"/>
    <property type="match status" value="1"/>
</dbReference>
<geneLocation type="plasmid" evidence="2 3">
    <name>unnamed1</name>
</geneLocation>
<dbReference type="InterPro" id="IPR035437">
    <property type="entry name" value="SNase_OB-fold_sf"/>
</dbReference>